<organism evidence="3 4">
    <name type="scientific">Babesia bigemina</name>
    <dbReference type="NCBI Taxonomy" id="5866"/>
    <lineage>
        <taxon>Eukaryota</taxon>
        <taxon>Sar</taxon>
        <taxon>Alveolata</taxon>
        <taxon>Apicomplexa</taxon>
        <taxon>Aconoidasida</taxon>
        <taxon>Piroplasmida</taxon>
        <taxon>Babesiidae</taxon>
        <taxon>Babesia</taxon>
    </lineage>
</organism>
<name>A0A061D9J1_BABBI</name>
<proteinExistence type="inferred from homology"/>
<gene>
    <name evidence="3" type="ORF">BBBOND_0207490</name>
</gene>
<dbReference type="GO" id="GO:0008179">
    <property type="term" value="F:adenylate cyclase binding"/>
    <property type="evidence" value="ECO:0007669"/>
    <property type="project" value="TreeGrafter"/>
</dbReference>
<dbReference type="EMBL" id="LK391708">
    <property type="protein sequence ID" value="CDR95594.1"/>
    <property type="molecule type" value="Genomic_DNA"/>
</dbReference>
<keyword evidence="4" id="KW-1185">Reference proteome</keyword>
<evidence type="ECO:0000256" key="1">
    <source>
        <dbReference type="ARBA" id="ARBA00007659"/>
    </source>
</evidence>
<dbReference type="InterPro" id="IPR036223">
    <property type="entry name" value="CAP_C_sf"/>
</dbReference>
<evidence type="ECO:0000313" key="4">
    <source>
        <dbReference type="Proteomes" id="UP000033188"/>
    </source>
</evidence>
<dbReference type="InterPro" id="IPR016098">
    <property type="entry name" value="CAP/MinC_C"/>
</dbReference>
<protein>
    <submittedName>
        <fullName evidence="3">C-terminal domain of adenylylcyclase associated domain containing protein,putative</fullName>
    </submittedName>
</protein>
<dbReference type="Proteomes" id="UP000033188">
    <property type="component" value="Chromosome 2"/>
</dbReference>
<dbReference type="InterPro" id="IPR013912">
    <property type="entry name" value="Adenylate_cyclase-assoc_CAP_C"/>
</dbReference>
<comment type="similarity">
    <text evidence="1">Belongs to the CAP family.</text>
</comment>
<dbReference type="AlphaFoldDB" id="A0A061D9J1"/>
<dbReference type="Gene3D" id="2.160.20.70">
    <property type="match status" value="1"/>
</dbReference>
<dbReference type="PANTHER" id="PTHR10652">
    <property type="entry name" value="ADENYLYL CYCLASE-ASSOCIATED PROTEIN"/>
    <property type="match status" value="1"/>
</dbReference>
<dbReference type="STRING" id="5866.A0A061D9J1"/>
<dbReference type="InterPro" id="IPR001837">
    <property type="entry name" value="Adenylate_cyclase-assoc_CAP"/>
</dbReference>
<dbReference type="GeneID" id="24564135"/>
<dbReference type="GO" id="GO:0003779">
    <property type="term" value="F:actin binding"/>
    <property type="evidence" value="ECO:0007669"/>
    <property type="project" value="InterPro"/>
</dbReference>
<dbReference type="KEGG" id="bbig:BBBOND_0207490"/>
<dbReference type="SUPFAM" id="SSF69340">
    <property type="entry name" value="C-terminal domain of adenylylcyclase associated protein"/>
    <property type="match status" value="1"/>
</dbReference>
<dbReference type="InterPro" id="IPR017901">
    <property type="entry name" value="C-CAP_CF_C-like"/>
</dbReference>
<sequence length="188" mass="20853">MASDGENSAMISLPSRMGTQRHITGEPTFELLGDVWTIANQRDTTLDLSRATRTQSVQVCECDHVKLIIPDKIVSLSIVTCNNVDVDMHSSISGLELTDCTGIKIRVKSSLPSASIDKCQQVGFWITSANAEYIMFASCKSGDMNVNVNRNTSGNVDEDDWVERPIPEQFESRFNSKLQLDTKPSMLY</sequence>
<evidence type="ECO:0000259" key="2">
    <source>
        <dbReference type="PROSITE" id="PS51329"/>
    </source>
</evidence>
<dbReference type="GO" id="GO:0019933">
    <property type="term" value="P:cAMP-mediated signaling"/>
    <property type="evidence" value="ECO:0007669"/>
    <property type="project" value="TreeGrafter"/>
</dbReference>
<reference evidence="4" key="1">
    <citation type="submission" date="2014-06" db="EMBL/GenBank/DDBJ databases">
        <authorList>
            <person name="Aslett M."/>
            <person name="De Silva N."/>
        </authorList>
    </citation>
    <scope>NUCLEOTIDE SEQUENCE [LARGE SCALE GENOMIC DNA]</scope>
    <source>
        <strain evidence="4">Bond</strain>
    </source>
</reference>
<dbReference type="PANTHER" id="PTHR10652:SF0">
    <property type="entry name" value="ADENYLYL CYCLASE-ASSOCIATED PROTEIN"/>
    <property type="match status" value="1"/>
</dbReference>
<dbReference type="OrthoDB" id="1601at2759"/>
<dbReference type="GO" id="GO:0007015">
    <property type="term" value="P:actin filament organization"/>
    <property type="evidence" value="ECO:0007669"/>
    <property type="project" value="TreeGrafter"/>
</dbReference>
<feature type="domain" description="C-CAP/cofactor C-like" evidence="2">
    <location>
        <begin position="14"/>
        <end position="161"/>
    </location>
</feature>
<dbReference type="RefSeq" id="XP_012767780.1">
    <property type="nucleotide sequence ID" value="XM_012912326.1"/>
</dbReference>
<accession>A0A061D9J1</accession>
<dbReference type="OMA" id="SCKSGDM"/>
<dbReference type="VEuPathDB" id="PiroplasmaDB:BBBOND_0207490"/>
<dbReference type="PROSITE" id="PS51329">
    <property type="entry name" value="C_CAP_COFACTOR_C"/>
    <property type="match status" value="1"/>
</dbReference>
<dbReference type="Pfam" id="PF08603">
    <property type="entry name" value="CAP_C"/>
    <property type="match status" value="1"/>
</dbReference>
<dbReference type="GO" id="GO:0005737">
    <property type="term" value="C:cytoplasm"/>
    <property type="evidence" value="ECO:0007669"/>
    <property type="project" value="TreeGrafter"/>
</dbReference>
<evidence type="ECO:0000313" key="3">
    <source>
        <dbReference type="EMBL" id="CDR95594.1"/>
    </source>
</evidence>